<reference evidence="4 5" key="1">
    <citation type="journal article" date="2018" name="Biotechnol. Biofuels">
        <title>Integrative visual omics of the white-rot fungus Polyporus brumalis exposes the biotechnological potential of its oxidative enzymes for delignifying raw plant biomass.</title>
        <authorList>
            <person name="Miyauchi S."/>
            <person name="Rancon A."/>
            <person name="Drula E."/>
            <person name="Hage H."/>
            <person name="Chaduli D."/>
            <person name="Favel A."/>
            <person name="Grisel S."/>
            <person name="Henrissat B."/>
            <person name="Herpoel-Gimbert I."/>
            <person name="Ruiz-Duenas F.J."/>
            <person name="Chevret D."/>
            <person name="Hainaut M."/>
            <person name="Lin J."/>
            <person name="Wang M."/>
            <person name="Pangilinan J."/>
            <person name="Lipzen A."/>
            <person name="Lesage-Meessen L."/>
            <person name="Navarro D."/>
            <person name="Riley R."/>
            <person name="Grigoriev I.V."/>
            <person name="Zhou S."/>
            <person name="Raouche S."/>
            <person name="Rosso M.N."/>
        </authorList>
    </citation>
    <scope>NUCLEOTIDE SEQUENCE [LARGE SCALE GENOMIC DNA]</scope>
    <source>
        <strain evidence="4 5">BRFM 1820</strain>
    </source>
</reference>
<dbReference type="Gene3D" id="1.10.10.60">
    <property type="entry name" value="Homeodomain-like"/>
    <property type="match status" value="1"/>
</dbReference>
<dbReference type="GO" id="GO:0005634">
    <property type="term" value="C:nucleus"/>
    <property type="evidence" value="ECO:0007669"/>
    <property type="project" value="UniProtKB-SubCell"/>
</dbReference>
<organism evidence="4 5">
    <name type="scientific">Lentinus brumalis</name>
    <dbReference type="NCBI Taxonomy" id="2498619"/>
    <lineage>
        <taxon>Eukaryota</taxon>
        <taxon>Fungi</taxon>
        <taxon>Dikarya</taxon>
        <taxon>Basidiomycota</taxon>
        <taxon>Agaricomycotina</taxon>
        <taxon>Agaricomycetes</taxon>
        <taxon>Polyporales</taxon>
        <taxon>Polyporaceae</taxon>
        <taxon>Lentinus</taxon>
    </lineage>
</organism>
<dbReference type="EMBL" id="KZ857453">
    <property type="protein sequence ID" value="RDX44168.1"/>
    <property type="molecule type" value="Genomic_DNA"/>
</dbReference>
<feature type="domain" description="Homeobox" evidence="3">
    <location>
        <begin position="60"/>
        <end position="92"/>
    </location>
</feature>
<keyword evidence="1" id="KW-0371">Homeobox</keyword>
<evidence type="ECO:0000313" key="4">
    <source>
        <dbReference type="EMBL" id="RDX44168.1"/>
    </source>
</evidence>
<dbReference type="InterPro" id="IPR001356">
    <property type="entry name" value="HD"/>
</dbReference>
<feature type="compositionally biased region" description="Basic and acidic residues" evidence="2">
    <location>
        <begin position="185"/>
        <end position="199"/>
    </location>
</feature>
<dbReference type="SUPFAM" id="SSF46689">
    <property type="entry name" value="Homeodomain-like"/>
    <property type="match status" value="1"/>
</dbReference>
<protein>
    <recommendedName>
        <fullName evidence="3">Homeobox domain-containing protein</fullName>
    </recommendedName>
</protein>
<feature type="region of interest" description="Disordered" evidence="2">
    <location>
        <begin position="185"/>
        <end position="205"/>
    </location>
</feature>
<dbReference type="InterPro" id="IPR009057">
    <property type="entry name" value="Homeodomain-like_sf"/>
</dbReference>
<evidence type="ECO:0000259" key="3">
    <source>
        <dbReference type="PROSITE" id="PS50071"/>
    </source>
</evidence>
<sequence>MAPTSWATEAEWDWMIARNSESADAARHGRYQPWFNGVSHDYFEQFSVRTRLYGDRTDLTPEEEAILAEAIKTRRRQLLNWFHNHRNRARKARATPYAAAVELRKGGRKRAPQGREVFCRLFYDDEHEAAVQEELKGAADDLGRKLTRAETMAISRAHVDSTFKAASDDMKAQVAARVAAEKESLLAASRTDDLDREPTPEEYQA</sequence>
<dbReference type="GO" id="GO:0003677">
    <property type="term" value="F:DNA binding"/>
    <property type="evidence" value="ECO:0007669"/>
    <property type="project" value="UniProtKB-UniRule"/>
</dbReference>
<keyword evidence="1" id="KW-0539">Nucleus</keyword>
<keyword evidence="5" id="KW-1185">Reference proteome</keyword>
<dbReference type="Proteomes" id="UP000256964">
    <property type="component" value="Unassembled WGS sequence"/>
</dbReference>
<evidence type="ECO:0000313" key="5">
    <source>
        <dbReference type="Proteomes" id="UP000256964"/>
    </source>
</evidence>
<name>A0A371CV55_9APHY</name>
<dbReference type="STRING" id="139420.A0A371CV55"/>
<feature type="DNA-binding region" description="Homeobox" evidence="1">
    <location>
        <begin position="62"/>
        <end position="93"/>
    </location>
</feature>
<comment type="subcellular location">
    <subcellularLocation>
        <location evidence="1">Nucleus</location>
    </subcellularLocation>
</comment>
<gene>
    <name evidence="4" type="ORF">OH76DRAFT_1487260</name>
</gene>
<dbReference type="PROSITE" id="PS50071">
    <property type="entry name" value="HOMEOBOX_2"/>
    <property type="match status" value="1"/>
</dbReference>
<proteinExistence type="predicted"/>
<evidence type="ECO:0000256" key="2">
    <source>
        <dbReference type="SAM" id="MobiDB-lite"/>
    </source>
</evidence>
<dbReference type="OrthoDB" id="3068562at2759"/>
<keyword evidence="1" id="KW-0238">DNA-binding</keyword>
<accession>A0A371CV55</accession>
<dbReference type="AlphaFoldDB" id="A0A371CV55"/>
<evidence type="ECO:0000256" key="1">
    <source>
        <dbReference type="PROSITE-ProRule" id="PRU00108"/>
    </source>
</evidence>